<reference evidence="2 3" key="1">
    <citation type="submission" date="2018-07" db="EMBL/GenBank/DDBJ databases">
        <title>Genomic Encyclopedia of Type Strains, Phase III (KMG-III): the genomes of soil and plant-associated and newly described type strains.</title>
        <authorList>
            <person name="Whitman W."/>
        </authorList>
    </citation>
    <scope>NUCLEOTIDE SEQUENCE [LARGE SCALE GENOMIC DNA]</scope>
    <source>
        <strain evidence="2 3">CECT 8525</strain>
    </source>
</reference>
<dbReference type="AlphaFoldDB" id="A0A368YTJ0"/>
<evidence type="ECO:0000256" key="1">
    <source>
        <dbReference type="SAM" id="SignalP"/>
    </source>
</evidence>
<name>A0A368YTJ0_9RHOB</name>
<sequence>MSRLPLALALSGLGLIAACSPAPSDGVPDPADLAFMGSWDCGVTVMTFMPDSYLPSNEAEPIAVAGYRDIGSGRTEITLAGGDRMVVQSVTDTGMNWFSHQSGDSFDCTRVAG</sequence>
<evidence type="ECO:0000313" key="2">
    <source>
        <dbReference type="EMBL" id="RCW82929.1"/>
    </source>
</evidence>
<organism evidence="2 3">
    <name type="scientific">Paracoccus lutimaris</name>
    <dbReference type="NCBI Taxonomy" id="1490030"/>
    <lineage>
        <taxon>Bacteria</taxon>
        <taxon>Pseudomonadati</taxon>
        <taxon>Pseudomonadota</taxon>
        <taxon>Alphaproteobacteria</taxon>
        <taxon>Rhodobacterales</taxon>
        <taxon>Paracoccaceae</taxon>
        <taxon>Paracoccus</taxon>
    </lineage>
</organism>
<feature type="signal peptide" evidence="1">
    <location>
        <begin position="1"/>
        <end position="24"/>
    </location>
</feature>
<dbReference type="RefSeq" id="WP_114349598.1">
    <property type="nucleotide sequence ID" value="NZ_QPJL01000011.1"/>
</dbReference>
<dbReference type="EMBL" id="QPJL01000011">
    <property type="protein sequence ID" value="RCW82929.1"/>
    <property type="molecule type" value="Genomic_DNA"/>
</dbReference>
<gene>
    <name evidence="2" type="ORF">DFP89_111136</name>
</gene>
<protein>
    <recommendedName>
        <fullName evidence="4">Membrane-bound lysozyme inhibitor of c-type lysozyme MliC</fullName>
    </recommendedName>
</protein>
<feature type="chain" id="PRO_5016671984" description="Membrane-bound lysozyme inhibitor of c-type lysozyme MliC" evidence="1">
    <location>
        <begin position="25"/>
        <end position="113"/>
    </location>
</feature>
<keyword evidence="1" id="KW-0732">Signal</keyword>
<dbReference type="OrthoDB" id="8453064at2"/>
<keyword evidence="3" id="KW-1185">Reference proteome</keyword>
<evidence type="ECO:0008006" key="4">
    <source>
        <dbReference type="Google" id="ProtNLM"/>
    </source>
</evidence>
<accession>A0A368YTJ0</accession>
<comment type="caution">
    <text evidence="2">The sequence shown here is derived from an EMBL/GenBank/DDBJ whole genome shotgun (WGS) entry which is preliminary data.</text>
</comment>
<proteinExistence type="predicted"/>
<dbReference type="PROSITE" id="PS51257">
    <property type="entry name" value="PROKAR_LIPOPROTEIN"/>
    <property type="match status" value="1"/>
</dbReference>
<evidence type="ECO:0000313" key="3">
    <source>
        <dbReference type="Proteomes" id="UP000253345"/>
    </source>
</evidence>
<dbReference type="Proteomes" id="UP000253345">
    <property type="component" value="Unassembled WGS sequence"/>
</dbReference>